<proteinExistence type="predicted"/>
<dbReference type="Proteomes" id="UP000245974">
    <property type="component" value="Unassembled WGS sequence"/>
</dbReference>
<protein>
    <recommendedName>
        <fullName evidence="5">Lipoprotein</fullName>
    </recommendedName>
</protein>
<accession>A0A2U3N1U8</accession>
<feature type="region of interest" description="Disordered" evidence="1">
    <location>
        <begin position="25"/>
        <end position="44"/>
    </location>
</feature>
<reference evidence="4" key="1">
    <citation type="submission" date="2018-03" db="EMBL/GenBank/DDBJ databases">
        <authorList>
            <person name="Blom J."/>
        </authorList>
    </citation>
    <scope>NUCLEOTIDE SEQUENCE [LARGE SCALE GENOMIC DNA]</scope>
    <source>
        <strain evidence="4">KPC-SM-21</strain>
    </source>
</reference>
<dbReference type="OrthoDB" id="6712404at2"/>
<dbReference type="AlphaFoldDB" id="A0A2U3N1U8"/>
<gene>
    <name evidence="3" type="ORF">KPC_2707</name>
</gene>
<dbReference type="PROSITE" id="PS51257">
    <property type="entry name" value="PROKAR_LIPOPROTEIN"/>
    <property type="match status" value="1"/>
</dbReference>
<evidence type="ECO:0000256" key="2">
    <source>
        <dbReference type="SAM" id="SignalP"/>
    </source>
</evidence>
<sequence>MKKLLISTLCLVSFALTACDKKPQDTKAGGVAGNSSQPATASLSNNNISDIKNDLLQLQTLNNTQTQETANFQTEVIKAAQSGKVEEVRTVVDKMQAFVDGFNKNLDNIPLKSTEVSALKDKIKQSNNLGLELAQAGIANPPDITKINELQKKGTDLQKDILTEMQNLQTKANNAK</sequence>
<evidence type="ECO:0000256" key="1">
    <source>
        <dbReference type="SAM" id="MobiDB-lite"/>
    </source>
</evidence>
<feature type="compositionally biased region" description="Polar residues" evidence="1">
    <location>
        <begin position="33"/>
        <end position="44"/>
    </location>
</feature>
<evidence type="ECO:0000313" key="4">
    <source>
        <dbReference type="Proteomes" id="UP000245974"/>
    </source>
</evidence>
<dbReference type="EMBL" id="OOGT01000145">
    <property type="protein sequence ID" value="SPL71529.1"/>
    <property type="molecule type" value="Genomic_DNA"/>
</dbReference>
<dbReference type="InParanoid" id="A0A2U3N1U8"/>
<dbReference type="RefSeq" id="WP_121974948.1">
    <property type="nucleotide sequence ID" value="NZ_OOGT01000145.1"/>
</dbReference>
<organism evidence="3 4">
    <name type="scientific">Acinetobacter stercoris</name>
    <dbReference type="NCBI Taxonomy" id="2126983"/>
    <lineage>
        <taxon>Bacteria</taxon>
        <taxon>Pseudomonadati</taxon>
        <taxon>Pseudomonadota</taxon>
        <taxon>Gammaproteobacteria</taxon>
        <taxon>Moraxellales</taxon>
        <taxon>Moraxellaceae</taxon>
        <taxon>Acinetobacter</taxon>
    </lineage>
</organism>
<evidence type="ECO:0008006" key="5">
    <source>
        <dbReference type="Google" id="ProtNLM"/>
    </source>
</evidence>
<feature type="signal peptide" evidence="2">
    <location>
        <begin position="1"/>
        <end position="18"/>
    </location>
</feature>
<evidence type="ECO:0000313" key="3">
    <source>
        <dbReference type="EMBL" id="SPL71529.1"/>
    </source>
</evidence>
<feature type="chain" id="PRO_5015719960" description="Lipoprotein" evidence="2">
    <location>
        <begin position="19"/>
        <end position="176"/>
    </location>
</feature>
<keyword evidence="4" id="KW-1185">Reference proteome</keyword>
<keyword evidence="2" id="KW-0732">Signal</keyword>
<name>A0A2U3N1U8_9GAMM</name>